<proteinExistence type="inferred from homology"/>
<evidence type="ECO:0000313" key="4">
    <source>
        <dbReference type="EMBL" id="SAK48592.1"/>
    </source>
</evidence>
<dbReference type="GO" id="GO:1904680">
    <property type="term" value="F:peptide transmembrane transporter activity"/>
    <property type="evidence" value="ECO:0007669"/>
    <property type="project" value="TreeGrafter"/>
</dbReference>
<dbReference type="AlphaFoldDB" id="A0A157ZST7"/>
<name>A0A157ZST7_9BURK</name>
<dbReference type="PANTHER" id="PTHR30290">
    <property type="entry name" value="PERIPLASMIC BINDING COMPONENT OF ABC TRANSPORTER"/>
    <property type="match status" value="1"/>
</dbReference>
<sequence>MMTSVGKRFFGGLLIAGFIGLHPAVATEASTAPVRGGTLTWLVTPEPSSIVPLTTTAGGNAEIGPKVVEGLLTYDQKLNPKPLLATAWSVSKDGLQYRFTLRRGVKWHDGTSFTSDDVAYSILTLKQAHPRGRSTFANVTDVRTPDPYTVVIELSKPAPFLLTALSGSESPIVPKHVYQGTDIVSNPHNSAPIGTGPFVFKEFVRGDHILLERNPDYWDKPKPYVDRIIVRFLPDAAARAAALETGAANLGDQAIPLADVKRFSTLPGFQVDTTNWPYASNHQQLIFNLDTPVLKDKAVRRAISQAVDVNALNRVVWYGYGTVSAAAIGVANSRYHDPDIHYFPYDSAQANATLDSLGLKRGPDGKRFALRLLYNPFQDPRAAEFVRQSLARIGIDAQVQSYDFGTYVVKAYTDRAFDITLEALANVFDPTVGVQRVFWSKNFKIGLPFSNAAHYSNPEVDRLLEAASVETDENERRQLFRQFQRIVHDDIPSIEFGANPNVTIASTKVKDYASTGEGLRGNFADLYILP</sequence>
<protein>
    <submittedName>
        <fullName evidence="4">Extracellular solute-binding protein</fullName>
    </submittedName>
</protein>
<dbReference type="GO" id="GO:0043190">
    <property type="term" value="C:ATP-binding cassette (ABC) transporter complex"/>
    <property type="evidence" value="ECO:0007669"/>
    <property type="project" value="InterPro"/>
</dbReference>
<organism evidence="4 5">
    <name type="scientific">Caballeronia fortuita</name>
    <dbReference type="NCBI Taxonomy" id="1777138"/>
    <lineage>
        <taxon>Bacteria</taxon>
        <taxon>Pseudomonadati</taxon>
        <taxon>Pseudomonadota</taxon>
        <taxon>Betaproteobacteria</taxon>
        <taxon>Burkholderiales</taxon>
        <taxon>Burkholderiaceae</taxon>
        <taxon>Caballeronia</taxon>
    </lineage>
</organism>
<dbReference type="Gene3D" id="3.40.190.10">
    <property type="entry name" value="Periplasmic binding protein-like II"/>
    <property type="match status" value="1"/>
</dbReference>
<accession>A0A157ZST7</accession>
<dbReference type="InterPro" id="IPR000914">
    <property type="entry name" value="SBP_5_dom"/>
</dbReference>
<dbReference type="Gene3D" id="3.10.105.10">
    <property type="entry name" value="Dipeptide-binding Protein, Domain 3"/>
    <property type="match status" value="1"/>
</dbReference>
<keyword evidence="5" id="KW-1185">Reference proteome</keyword>
<dbReference type="GO" id="GO:0015833">
    <property type="term" value="P:peptide transport"/>
    <property type="evidence" value="ECO:0007669"/>
    <property type="project" value="TreeGrafter"/>
</dbReference>
<dbReference type="GO" id="GO:0030288">
    <property type="term" value="C:outer membrane-bounded periplasmic space"/>
    <property type="evidence" value="ECO:0007669"/>
    <property type="project" value="UniProtKB-ARBA"/>
</dbReference>
<comment type="caution">
    <text evidence="4">The sequence shown here is derived from an EMBL/GenBank/DDBJ whole genome shotgun (WGS) entry which is preliminary data.</text>
</comment>
<dbReference type="SUPFAM" id="SSF53850">
    <property type="entry name" value="Periplasmic binding protein-like II"/>
    <property type="match status" value="1"/>
</dbReference>
<dbReference type="PANTHER" id="PTHR30290:SF38">
    <property type="entry name" value="D,D-DIPEPTIDE-BINDING PERIPLASMIC PROTEIN DDPA-RELATED"/>
    <property type="match status" value="1"/>
</dbReference>
<dbReference type="CDD" id="cd08517">
    <property type="entry name" value="PBP2_NikA_DppA_OppA_like_13"/>
    <property type="match status" value="1"/>
</dbReference>
<gene>
    <name evidence="4" type="ORF">AWB77_01050</name>
</gene>
<keyword evidence="2" id="KW-0732">Signal</keyword>
<dbReference type="RefSeq" id="WP_244158438.1">
    <property type="nucleotide sequence ID" value="NZ_FCNX02000002.1"/>
</dbReference>
<dbReference type="PIRSF" id="PIRSF002741">
    <property type="entry name" value="MppA"/>
    <property type="match status" value="1"/>
</dbReference>
<dbReference type="Proteomes" id="UP000054903">
    <property type="component" value="Unassembled WGS sequence"/>
</dbReference>
<dbReference type="Pfam" id="PF00496">
    <property type="entry name" value="SBP_bac_5"/>
    <property type="match status" value="1"/>
</dbReference>
<dbReference type="STRING" id="1777138.AWB77_01050"/>
<evidence type="ECO:0000256" key="1">
    <source>
        <dbReference type="ARBA" id="ARBA00005695"/>
    </source>
</evidence>
<dbReference type="EMBL" id="FCNX02000002">
    <property type="protein sequence ID" value="SAK48592.1"/>
    <property type="molecule type" value="Genomic_DNA"/>
</dbReference>
<dbReference type="InterPro" id="IPR030678">
    <property type="entry name" value="Peptide/Ni-bd"/>
</dbReference>
<evidence type="ECO:0000256" key="2">
    <source>
        <dbReference type="ARBA" id="ARBA00022729"/>
    </source>
</evidence>
<evidence type="ECO:0000313" key="5">
    <source>
        <dbReference type="Proteomes" id="UP000054903"/>
    </source>
</evidence>
<evidence type="ECO:0000259" key="3">
    <source>
        <dbReference type="Pfam" id="PF00496"/>
    </source>
</evidence>
<dbReference type="InterPro" id="IPR039424">
    <property type="entry name" value="SBP_5"/>
</dbReference>
<reference evidence="4" key="1">
    <citation type="submission" date="2016-01" db="EMBL/GenBank/DDBJ databases">
        <authorList>
            <person name="Peeters C."/>
        </authorList>
    </citation>
    <scope>NUCLEOTIDE SEQUENCE</scope>
    <source>
        <strain evidence="4">LMG 29320</strain>
    </source>
</reference>
<feature type="domain" description="Solute-binding protein family 5" evidence="3">
    <location>
        <begin position="80"/>
        <end position="440"/>
    </location>
</feature>
<comment type="similarity">
    <text evidence="1">Belongs to the bacterial solute-binding protein 5 family.</text>
</comment>